<feature type="compositionally biased region" description="Polar residues" evidence="1">
    <location>
        <begin position="80"/>
        <end position="91"/>
    </location>
</feature>
<dbReference type="Gramene" id="Bra039593.1">
    <property type="protein sequence ID" value="Bra039593.1-P"/>
    <property type="gene ID" value="Bra039593"/>
</dbReference>
<reference evidence="3" key="4">
    <citation type="submission" date="2023-03" db="UniProtKB">
        <authorList>
            <consortium name="EnsemblPlants"/>
        </authorList>
    </citation>
    <scope>IDENTIFICATION</scope>
    <source>
        <strain evidence="3">cv. Chiifu-401-42</strain>
    </source>
</reference>
<accession>M4FES1</accession>
<evidence type="ECO:0000256" key="1">
    <source>
        <dbReference type="SAM" id="MobiDB-lite"/>
    </source>
</evidence>
<feature type="compositionally biased region" description="Acidic residues" evidence="1">
    <location>
        <begin position="99"/>
        <end position="113"/>
    </location>
</feature>
<organism evidence="3 4">
    <name type="scientific">Brassica campestris</name>
    <name type="common">Field mustard</name>
    <dbReference type="NCBI Taxonomy" id="3711"/>
    <lineage>
        <taxon>Eukaryota</taxon>
        <taxon>Viridiplantae</taxon>
        <taxon>Streptophyta</taxon>
        <taxon>Embryophyta</taxon>
        <taxon>Tracheophyta</taxon>
        <taxon>Spermatophyta</taxon>
        <taxon>Magnoliopsida</taxon>
        <taxon>eudicotyledons</taxon>
        <taxon>Gunneridae</taxon>
        <taxon>Pentapetalae</taxon>
        <taxon>rosids</taxon>
        <taxon>malvids</taxon>
        <taxon>Brassicales</taxon>
        <taxon>Brassicaceae</taxon>
        <taxon>Brassiceae</taxon>
        <taxon>Brassica</taxon>
    </lineage>
</organism>
<dbReference type="InParanoid" id="M4FES1"/>
<gene>
    <name evidence="2" type="ORF">BRAPAZ1V2_A10P08490.2</name>
</gene>
<dbReference type="EMBL" id="LS974626">
    <property type="protein sequence ID" value="CAG7909603.1"/>
    <property type="molecule type" value="Genomic_DNA"/>
</dbReference>
<dbReference type="AlphaFoldDB" id="M4FES1"/>
<name>M4FES1_BRACM</name>
<dbReference type="Proteomes" id="UP000011750">
    <property type="component" value="Unassembled WGS sequence"/>
</dbReference>
<feature type="compositionally biased region" description="Low complexity" evidence="1">
    <location>
        <begin position="8"/>
        <end position="21"/>
    </location>
</feature>
<dbReference type="Proteomes" id="UP000694005">
    <property type="component" value="Chromosome A10"/>
</dbReference>
<proteinExistence type="predicted"/>
<feature type="region of interest" description="Disordered" evidence="1">
    <location>
        <begin position="46"/>
        <end position="127"/>
    </location>
</feature>
<feature type="region of interest" description="Disordered" evidence="1">
    <location>
        <begin position="1"/>
        <end position="24"/>
    </location>
</feature>
<feature type="compositionally biased region" description="Basic residues" evidence="1">
    <location>
        <begin position="118"/>
        <end position="127"/>
    </location>
</feature>
<reference evidence="4" key="2">
    <citation type="journal article" date="2018" name="Hortic Res">
        <title>Improved Brassica rapa reference genome by single-molecule sequencing and chromosome conformation capture technologies.</title>
        <authorList>
            <person name="Zhang L."/>
            <person name="Cai X."/>
            <person name="Wu J."/>
            <person name="Liu M."/>
            <person name="Grob S."/>
            <person name="Cheng F."/>
            <person name="Liang J."/>
            <person name="Cai C."/>
            <person name="Liu Z."/>
            <person name="Liu B."/>
            <person name="Wang F."/>
            <person name="Li S."/>
            <person name="Liu F."/>
            <person name="Li X."/>
            <person name="Cheng L."/>
            <person name="Yang W."/>
            <person name="Li M.H."/>
            <person name="Grossniklaus U."/>
            <person name="Zheng H."/>
            <person name="Wang X."/>
        </authorList>
    </citation>
    <scope>NUCLEOTIDE SEQUENCE [LARGE SCALE GENOMIC DNA]</scope>
    <source>
        <strain evidence="4">cv. Chiifu-401-42</strain>
    </source>
</reference>
<evidence type="ECO:0000313" key="3">
    <source>
        <dbReference type="EnsemblPlants" id="Bra039593.1-P"/>
    </source>
</evidence>
<protein>
    <submittedName>
        <fullName evidence="2 3">Uncharacterized protein</fullName>
    </submittedName>
</protein>
<reference evidence="2 5" key="3">
    <citation type="submission" date="2021-07" db="EMBL/GenBank/DDBJ databases">
        <authorList>
            <consortium name="Genoscope - CEA"/>
            <person name="William W."/>
        </authorList>
    </citation>
    <scope>NUCLEOTIDE SEQUENCE [LARGE SCALE GENOMIC DNA]</scope>
</reference>
<evidence type="ECO:0000313" key="2">
    <source>
        <dbReference type="EMBL" id="CAG7909603.1"/>
    </source>
</evidence>
<reference evidence="4" key="1">
    <citation type="journal article" date="2011" name="Nat. Genet.">
        <title>The genome of the mesopolyploid crop species Brassica rapa.</title>
        <authorList>
            <consortium name="Brassica rapa Genome Sequencing Project Consortium"/>
            <person name="Wang X."/>
            <person name="Wang H."/>
            <person name="Wang J."/>
            <person name="Sun R."/>
            <person name="Wu J."/>
            <person name="Liu S."/>
            <person name="Bai Y."/>
            <person name="Mun J.H."/>
            <person name="Bancroft I."/>
            <person name="Cheng F."/>
            <person name="Huang S."/>
            <person name="Li X."/>
            <person name="Hua W."/>
            <person name="Wang J."/>
            <person name="Wang X."/>
            <person name="Freeling M."/>
            <person name="Pires J.C."/>
            <person name="Paterson A.H."/>
            <person name="Chalhoub B."/>
            <person name="Wang B."/>
            <person name="Hayward A."/>
            <person name="Sharpe A.G."/>
            <person name="Park B.S."/>
            <person name="Weisshaar B."/>
            <person name="Liu B."/>
            <person name="Li B."/>
            <person name="Liu B."/>
            <person name="Tong C."/>
            <person name="Song C."/>
            <person name="Duran C."/>
            <person name="Peng C."/>
            <person name="Geng C."/>
            <person name="Koh C."/>
            <person name="Lin C."/>
            <person name="Edwards D."/>
            <person name="Mu D."/>
            <person name="Shen D."/>
            <person name="Soumpourou E."/>
            <person name="Li F."/>
            <person name="Fraser F."/>
            <person name="Conant G."/>
            <person name="Lassalle G."/>
            <person name="King G.J."/>
            <person name="Bonnema G."/>
            <person name="Tang H."/>
            <person name="Wang H."/>
            <person name="Belcram H."/>
            <person name="Zhou H."/>
            <person name="Hirakawa H."/>
            <person name="Abe H."/>
            <person name="Guo H."/>
            <person name="Wang H."/>
            <person name="Jin H."/>
            <person name="Parkin I.A."/>
            <person name="Batley J."/>
            <person name="Kim J.S."/>
            <person name="Just J."/>
            <person name="Li J."/>
            <person name="Xu J."/>
            <person name="Deng J."/>
            <person name="Kim J.A."/>
            <person name="Li J."/>
            <person name="Yu J."/>
            <person name="Meng J."/>
            <person name="Wang J."/>
            <person name="Min J."/>
            <person name="Poulain J."/>
            <person name="Wang J."/>
            <person name="Hatakeyama K."/>
            <person name="Wu K."/>
            <person name="Wang L."/>
            <person name="Fang L."/>
            <person name="Trick M."/>
            <person name="Links M.G."/>
            <person name="Zhao M."/>
            <person name="Jin M."/>
            <person name="Ramchiary N."/>
            <person name="Drou N."/>
            <person name="Berkman P.J."/>
            <person name="Cai Q."/>
            <person name="Huang Q."/>
            <person name="Li R."/>
            <person name="Tabata S."/>
            <person name="Cheng S."/>
            <person name="Zhang S."/>
            <person name="Zhang S."/>
            <person name="Huang S."/>
            <person name="Sato S."/>
            <person name="Sun S."/>
            <person name="Kwon S.J."/>
            <person name="Choi S.R."/>
            <person name="Lee T.H."/>
            <person name="Fan W."/>
            <person name="Zhao X."/>
            <person name="Tan X."/>
            <person name="Xu X."/>
            <person name="Wang Y."/>
            <person name="Qiu Y."/>
            <person name="Yin Y."/>
            <person name="Li Y."/>
            <person name="Du Y."/>
            <person name="Liao Y."/>
            <person name="Lim Y."/>
            <person name="Narusaka Y."/>
            <person name="Wang Y."/>
            <person name="Wang Z."/>
            <person name="Li Z."/>
            <person name="Wang Z."/>
            <person name="Xiong Z."/>
            <person name="Zhang Z."/>
        </authorList>
    </citation>
    <scope>NUCLEOTIDE SEQUENCE [LARGE SCALE GENOMIC DNA]</scope>
    <source>
        <strain evidence="4">cv. Chiifu-401-42</strain>
    </source>
</reference>
<dbReference type="OMA" id="CADDDQP"/>
<accession>A0A8D9I108</accession>
<dbReference type="Gramene" id="A10p08490.2_BraZ1">
    <property type="protein sequence ID" value="A10p08490.2_BraZ1.CDS.1"/>
    <property type="gene ID" value="A10g08490.2_BraZ1"/>
</dbReference>
<dbReference type="EnsemblPlants" id="Bra039593.1">
    <property type="protein sequence ID" value="Bra039593.1-P"/>
    <property type="gene ID" value="Bra039593"/>
</dbReference>
<sequence>MEDDEKSPTSSAPLSSSPKSADLNQWCSYHKSKAYDTRNCRHMVDPLFSSNKRGTPDIELPKPRQNNAKTWSKKKERKAQSPQDKAAQTSARPKRAEDDKPDEQEEGEACADDDQPRNRRRVQVIFA</sequence>
<keyword evidence="4" id="KW-1185">Reference proteome</keyword>
<dbReference type="HOGENOM" id="CLU_1973654_0_0_1"/>
<evidence type="ECO:0000313" key="4">
    <source>
        <dbReference type="Proteomes" id="UP000011750"/>
    </source>
</evidence>
<evidence type="ECO:0000313" key="5">
    <source>
        <dbReference type="Proteomes" id="UP000694005"/>
    </source>
</evidence>